<evidence type="ECO:0000313" key="1">
    <source>
        <dbReference type="EMBL" id="AUV58970.1"/>
    </source>
</evidence>
<protein>
    <recommendedName>
        <fullName evidence="2">F-box and FNIP repeat-containing protein</fullName>
    </recommendedName>
</protein>
<sequence length="168" mass="20344">MLNFSIFIKKLKKQVQNRLYHDFILKSHIMSDIENILGIDVIFYIIDYLCDKDKVMFFSTNIQYRNLIQYTRFYGEYSYGRIMHLPYCHNFKNVLFLPFEKKELLPIYNQIIYKPGSIIFKLSRIDFSLKTGDFDFDDTKNNNQDLFNYFGINDMDKLKIVLSENLRY</sequence>
<proteinExistence type="predicted"/>
<name>A0A2K9V9T7_9VIRU</name>
<reference evidence="1" key="1">
    <citation type="submission" date="2018-01" db="EMBL/GenBank/DDBJ databases">
        <title>Draft genome sequence of Bandra megavirus.</title>
        <authorList>
            <person name="Chatterjee A."/>
            <person name="Yadav R."/>
            <person name="Kondabagil K."/>
        </authorList>
    </citation>
    <scope>NUCLEOTIDE SEQUENCE</scope>
    <source>
        <strain evidence="1">KK-1</strain>
    </source>
</reference>
<organism evidence="1">
    <name type="scientific">Bandra megavirus</name>
    <dbReference type="NCBI Taxonomy" id="2071566"/>
    <lineage>
        <taxon>Viruses</taxon>
        <taxon>Varidnaviria</taxon>
        <taxon>Bamfordvirae</taxon>
        <taxon>Nucleocytoviricota</taxon>
        <taxon>Megaviricetes</taxon>
        <taxon>Imitervirales</taxon>
        <taxon>Mimiviridae</taxon>
        <taxon>Megamimivirinae</taxon>
        <taxon>Megavirus</taxon>
    </lineage>
</organism>
<accession>A0A2K9V9T7</accession>
<dbReference type="EMBL" id="MG779390">
    <property type="protein sequence ID" value="AUV58970.1"/>
    <property type="molecule type" value="Genomic_DNA"/>
</dbReference>
<evidence type="ECO:0008006" key="2">
    <source>
        <dbReference type="Google" id="ProtNLM"/>
    </source>
</evidence>